<feature type="transmembrane region" description="Helical" evidence="1">
    <location>
        <begin position="100"/>
        <end position="116"/>
    </location>
</feature>
<dbReference type="EMBL" id="JAOWKZ010000001">
    <property type="protein sequence ID" value="MCV2870705.1"/>
    <property type="molecule type" value="Genomic_DNA"/>
</dbReference>
<keyword evidence="1" id="KW-0472">Membrane</keyword>
<organism evidence="2 3">
    <name type="scientific">Albidovulum litorale</name>
    <dbReference type="NCBI Taxonomy" id="2984134"/>
    <lineage>
        <taxon>Bacteria</taxon>
        <taxon>Pseudomonadati</taxon>
        <taxon>Pseudomonadota</taxon>
        <taxon>Alphaproteobacteria</taxon>
        <taxon>Rhodobacterales</taxon>
        <taxon>Paracoccaceae</taxon>
        <taxon>Albidovulum</taxon>
    </lineage>
</organism>
<feature type="transmembrane region" description="Helical" evidence="1">
    <location>
        <begin position="12"/>
        <end position="34"/>
    </location>
</feature>
<feature type="transmembrane region" description="Helical" evidence="1">
    <location>
        <begin position="548"/>
        <end position="566"/>
    </location>
</feature>
<feature type="transmembrane region" description="Helical" evidence="1">
    <location>
        <begin position="517"/>
        <end position="536"/>
    </location>
</feature>
<feature type="transmembrane region" description="Helical" evidence="1">
    <location>
        <begin position="578"/>
        <end position="599"/>
    </location>
</feature>
<dbReference type="RefSeq" id="WP_263737913.1">
    <property type="nucleotide sequence ID" value="NZ_JAOWKZ010000001.1"/>
</dbReference>
<keyword evidence="1" id="KW-1133">Transmembrane helix</keyword>
<feature type="transmembrane region" description="Helical" evidence="1">
    <location>
        <begin position="493"/>
        <end position="510"/>
    </location>
</feature>
<dbReference type="Proteomes" id="UP001652564">
    <property type="component" value="Unassembled WGS sequence"/>
</dbReference>
<evidence type="ECO:0000313" key="3">
    <source>
        <dbReference type="Proteomes" id="UP001652564"/>
    </source>
</evidence>
<feature type="transmembrane region" description="Helical" evidence="1">
    <location>
        <begin position="161"/>
        <end position="185"/>
    </location>
</feature>
<keyword evidence="3" id="KW-1185">Reference proteome</keyword>
<feature type="transmembrane region" description="Helical" evidence="1">
    <location>
        <begin position="277"/>
        <end position="304"/>
    </location>
</feature>
<protein>
    <submittedName>
        <fullName evidence="2">DUF3488 domain-containing protein</fullName>
    </submittedName>
</protein>
<comment type="caution">
    <text evidence="2">The sequence shown here is derived from an EMBL/GenBank/DDBJ whole genome shotgun (WGS) entry which is preliminary data.</text>
</comment>
<feature type="transmembrane region" description="Helical" evidence="1">
    <location>
        <begin position="373"/>
        <end position="398"/>
    </location>
</feature>
<sequence length="692" mass="75215">MIPAALVSTRFWGGIATLVVPVILVLTLFPDWGLVPLDRWALTVLAVALLALGFCLRRGATEFGALAFVFITGAGAQLYMTEPLWFPTLRLRPQGLRDGIMIALMALEVAVAVVILRRTSPSALLDEAVRRFGAGRITVLLAVSFAFTVPVTFYVDRGAMGAYLAHVVVGAVLILLHMTVLLAMARVPSPVSGLHRVSPFAHAMLAVTASLALGFFAFETIPHVEDEVAYVFQARTLAGGALSVPVPPEAAQAGLDYYLLEMKNGRWFSATLPGWPAALAAAIIAGVPWLLNPLLAGFSVLMAYQITVRMAGRDEADIVAMMMAFSPWLMAAAATMMPHTLTLALTLLAWWLVLGTREATRRDGMSLLIAGLAMGWIFCTRSLDGLILGGLTGLWVLFWQAGSLRRALPYAVGCILAGSLLLVFNWHLAGSPLTLPLSAYVDRIWAPGANAFGFGPDIGPENQWGALDLWRGHSPAEAALNTINLFSSLQLEFMGWPVGSIILLIGFFLWRRGRSRFDLAMMLLLGTVILVMALYWYADIYYVGPRYWFVAVFPMFYLSARGYVAIRDRLPASGGQGGLRFEAMLWLLCAFGLLVFTPWRGVAKYHEYNGFYADIRNAAAAGTFGSDIVIFDGPGDEGAALFLNDPWLRPDQPLFLYDDGALDADALAEAFPGRKITRFTRNPAPGDPDGEE</sequence>
<gene>
    <name evidence="2" type="ORF">OEZ71_00180</name>
</gene>
<keyword evidence="1" id="KW-0812">Transmembrane</keyword>
<feature type="transmembrane region" description="Helical" evidence="1">
    <location>
        <begin position="63"/>
        <end position="80"/>
    </location>
</feature>
<feature type="transmembrane region" description="Helical" evidence="1">
    <location>
        <begin position="137"/>
        <end position="155"/>
    </location>
</feature>
<feature type="transmembrane region" description="Helical" evidence="1">
    <location>
        <begin position="197"/>
        <end position="218"/>
    </location>
</feature>
<feature type="transmembrane region" description="Helical" evidence="1">
    <location>
        <begin position="410"/>
        <end position="428"/>
    </location>
</feature>
<reference evidence="2 3" key="1">
    <citation type="submission" date="2022-10" db="EMBL/GenBank/DDBJ databases">
        <title>Defluviimonas sp. nov., isolated from ocean surface sediments.</title>
        <authorList>
            <person name="He W."/>
            <person name="Wang L."/>
            <person name="Zhang D.-F."/>
        </authorList>
    </citation>
    <scope>NUCLEOTIDE SEQUENCE [LARGE SCALE GENOMIC DNA]</scope>
    <source>
        <strain evidence="2 3">WL0050</strain>
    </source>
</reference>
<evidence type="ECO:0000256" key="1">
    <source>
        <dbReference type="SAM" id="Phobius"/>
    </source>
</evidence>
<feature type="transmembrane region" description="Helical" evidence="1">
    <location>
        <begin position="40"/>
        <end position="56"/>
    </location>
</feature>
<accession>A0ABT2ZHU6</accession>
<feature type="transmembrane region" description="Helical" evidence="1">
    <location>
        <begin position="325"/>
        <end position="353"/>
    </location>
</feature>
<name>A0ABT2ZHU6_9RHOB</name>
<evidence type="ECO:0000313" key="2">
    <source>
        <dbReference type="EMBL" id="MCV2870705.1"/>
    </source>
</evidence>
<proteinExistence type="predicted"/>